<dbReference type="InterPro" id="IPR036209">
    <property type="entry name" value="YwmB-like_sf"/>
</dbReference>
<dbReference type="SUPFAM" id="SSF143842">
    <property type="entry name" value="YwmB-like"/>
    <property type="match status" value="1"/>
</dbReference>
<evidence type="ECO:0008006" key="3">
    <source>
        <dbReference type="Google" id="ProtNLM"/>
    </source>
</evidence>
<accession>A0A0A0IEJ6</accession>
<dbReference type="EMBL" id="JDRY01000034">
    <property type="protein sequence ID" value="KGM99392.1"/>
    <property type="molecule type" value="Genomic_DNA"/>
</dbReference>
<dbReference type="AlphaFoldDB" id="A0A0A0IEJ6"/>
<comment type="caution">
    <text evidence="1">The sequence shown here is derived from an EMBL/GenBank/DDBJ whole genome shotgun (WGS) entry which is preliminary data.</text>
</comment>
<sequence>MKNIKKGVVFFITVVSIFLNYKISYAYKNIDYFEKFINTTGSKVIEYGVNTKFETSINGQELVSYFKDKIPIIGYIKLSTYENKGNYHMEIKNPNVKGYILIQNVKEKSYISINIIKTDNTNKLSQLQSQVKELKEGLSKDEGIYYQYLKAKLPGNDLVKLNNNLIYLLKNTGAINIDSVEINDGFSTCAYTTQYKPKSNNGKLMDFNYALSNYSSGAYITIATPEIITTY</sequence>
<protein>
    <recommendedName>
        <fullName evidence="3">TATA-box binding protein</fullName>
    </recommendedName>
</protein>
<evidence type="ECO:0000313" key="1">
    <source>
        <dbReference type="EMBL" id="KGM99392.1"/>
    </source>
</evidence>
<dbReference type="RefSeq" id="WP_039259514.1">
    <property type="nucleotide sequence ID" value="NZ_JDRY01000034.1"/>
</dbReference>
<dbReference type="Pfam" id="PF08680">
    <property type="entry name" value="DUF1779"/>
    <property type="match status" value="1"/>
</dbReference>
<name>A0A0A0IEJ6_CLOBO</name>
<gene>
    <name evidence="1" type="ORF">Z955_07475</name>
</gene>
<evidence type="ECO:0000313" key="2">
    <source>
        <dbReference type="Proteomes" id="UP000030014"/>
    </source>
</evidence>
<reference evidence="1 2" key="1">
    <citation type="submission" date="2014-01" db="EMBL/GenBank/DDBJ databases">
        <title>Plasmidome dynamics in the species complex Clostridium novyi sensu lato converts strains of independent lineages into distinctly different pathogens.</title>
        <authorList>
            <person name="Skarin H."/>
            <person name="Segerman B."/>
        </authorList>
    </citation>
    <scope>NUCLEOTIDE SEQUENCE [LARGE SCALE GENOMIC DNA]</scope>
    <source>
        <strain evidence="1 2">DC5</strain>
    </source>
</reference>
<dbReference type="InterPro" id="IPR014794">
    <property type="entry name" value="DUF1779"/>
</dbReference>
<organism evidence="1 2">
    <name type="scientific">Clostridium botulinum C/D str. DC5</name>
    <dbReference type="NCBI Taxonomy" id="1443128"/>
    <lineage>
        <taxon>Bacteria</taxon>
        <taxon>Bacillati</taxon>
        <taxon>Bacillota</taxon>
        <taxon>Clostridia</taxon>
        <taxon>Eubacteriales</taxon>
        <taxon>Clostridiaceae</taxon>
        <taxon>Clostridium</taxon>
    </lineage>
</organism>
<proteinExistence type="predicted"/>
<dbReference type="Proteomes" id="UP000030014">
    <property type="component" value="Unassembled WGS sequence"/>
</dbReference>